<sequence>MDLNRSYYHDVRDWYIDWLNGLDIELGKIDPDYTYTPGRKAINRINNNLMFHPEKPTYKNHFGAGLDHEGKQGDFYIHLGTTESFIAGGYWKPPTNTLTSIREALDYNGEEFVAIIEKPSFKAMFGSIINQDPLKTAPKGFSKDHKYINLLRHRTFAVSHDVSQQEVVGGGFKEKVISVYKEMLPFRRYLNQATTV</sequence>
<proteinExistence type="predicted"/>
<reference evidence="1 2" key="1">
    <citation type="journal article" date="2010" name="J. Bacteriol.">
        <title>The complete genome sequence of Croceibacter atlanticus HTCC2559T.</title>
        <authorList>
            <person name="Oh H.M."/>
            <person name="Kang I."/>
            <person name="Ferriera S."/>
            <person name="Giovannoni S.J."/>
            <person name="Cho J.C."/>
        </authorList>
    </citation>
    <scope>NUCLEOTIDE SEQUENCE [LARGE SCALE GENOMIC DNA]</scope>
    <source>
        <strain evidence="2">ATCC BAA-628 / HTCC2559 / KCTC 12090</strain>
    </source>
</reference>
<dbReference type="PIRSF" id="PIRSF028451">
    <property type="entry name" value="UCP028451"/>
    <property type="match status" value="1"/>
</dbReference>
<dbReference type="PANTHER" id="PTHR36452">
    <property type="entry name" value="CHROMOSOME 12, WHOLE GENOME SHOTGUN SEQUENCE"/>
    <property type="match status" value="1"/>
</dbReference>
<dbReference type="EMBL" id="CP002046">
    <property type="protein sequence ID" value="EAP87035.1"/>
    <property type="molecule type" value="Genomic_DNA"/>
</dbReference>
<dbReference type="NCBIfam" id="TIGR02453">
    <property type="entry name" value="TIGR02453 family protein"/>
    <property type="match status" value="1"/>
</dbReference>
<organism evidence="1 2">
    <name type="scientific">Croceibacter atlanticus (strain ATCC BAA-628 / JCM 21780 / CIP 108009 / IAM 15332 / KCTC 12090 / HTCC2559)</name>
    <dbReference type="NCBI Taxonomy" id="216432"/>
    <lineage>
        <taxon>Bacteria</taxon>
        <taxon>Pseudomonadati</taxon>
        <taxon>Bacteroidota</taxon>
        <taxon>Flavobacteriia</taxon>
        <taxon>Flavobacteriales</taxon>
        <taxon>Flavobacteriaceae</taxon>
        <taxon>Croceibacter</taxon>
    </lineage>
</organism>
<dbReference type="Pfam" id="PF09365">
    <property type="entry name" value="DUF2461"/>
    <property type="match status" value="1"/>
</dbReference>
<accession>A3UB49</accession>
<dbReference type="PANTHER" id="PTHR36452:SF1">
    <property type="entry name" value="DUF2461 DOMAIN-CONTAINING PROTEIN"/>
    <property type="match status" value="1"/>
</dbReference>
<dbReference type="AlphaFoldDB" id="A3UB49"/>
<protein>
    <recommendedName>
        <fullName evidence="3">TIGR02453 family protein</fullName>
    </recommendedName>
</protein>
<name>A3UB49_CROAH</name>
<evidence type="ECO:0000313" key="2">
    <source>
        <dbReference type="Proteomes" id="UP000002297"/>
    </source>
</evidence>
<dbReference type="STRING" id="216432.CA2559_13383"/>
<evidence type="ECO:0000313" key="1">
    <source>
        <dbReference type="EMBL" id="EAP87035.1"/>
    </source>
</evidence>
<dbReference type="eggNOG" id="COG5587">
    <property type="taxonomic scope" value="Bacteria"/>
</dbReference>
<dbReference type="InterPro" id="IPR012808">
    <property type="entry name" value="CHP02453"/>
</dbReference>
<dbReference type="Proteomes" id="UP000002297">
    <property type="component" value="Chromosome"/>
</dbReference>
<keyword evidence="2" id="KW-1185">Reference proteome</keyword>
<gene>
    <name evidence="1" type="ordered locus">CA2559_13383</name>
</gene>
<evidence type="ECO:0008006" key="3">
    <source>
        <dbReference type="Google" id="ProtNLM"/>
    </source>
</evidence>
<dbReference type="HOGENOM" id="CLU_036742_2_0_10"/>
<dbReference type="InterPro" id="IPR015996">
    <property type="entry name" value="UCP028451"/>
</dbReference>
<dbReference type="KEGG" id="cat:CA2559_13383"/>